<keyword evidence="1" id="KW-0489">Methyltransferase</keyword>
<dbReference type="GO" id="GO:0032259">
    <property type="term" value="P:methylation"/>
    <property type="evidence" value="ECO:0007669"/>
    <property type="project" value="UniProtKB-KW"/>
</dbReference>
<sequence length="303" mass="34178">MDIKSVRHYLELLQMRQDYQPTPIACEICDSSTCLTLLTHVHGPQENAVALPVVGCTQCGHIYQIYRFDSQFYQDYYDKFYRLNLFGDSEPDKTFFLDQIKRGNYLYKNLSSWLPKQGYLIDVGCSAGGLMIPFAKRGWQVKGNDPDSAYAQYGKKLGLNIDTVSAEDMATDELADLIIINGSLEHVYDVNRVMEKCRAMAADQGLLLIEGRALGYGMQQGYLTHNHRRFLTPHSIELLMLKHGWTPVLTTETPLCGPTRPGAVFVLGRASHTDSEVFVAVSAAGRDRLQRFYRPWFDSVGAA</sequence>
<evidence type="ECO:0000313" key="2">
    <source>
        <dbReference type="Proteomes" id="UP001271890"/>
    </source>
</evidence>
<evidence type="ECO:0000313" key="1">
    <source>
        <dbReference type="EMBL" id="MDX7986309.1"/>
    </source>
</evidence>
<proteinExistence type="predicted"/>
<organism evidence="1 2">
    <name type="scientific">Xenorhabdus santafensis</name>
    <dbReference type="NCBI Taxonomy" id="2582833"/>
    <lineage>
        <taxon>Bacteria</taxon>
        <taxon>Pseudomonadati</taxon>
        <taxon>Pseudomonadota</taxon>
        <taxon>Gammaproteobacteria</taxon>
        <taxon>Enterobacterales</taxon>
        <taxon>Morganellaceae</taxon>
        <taxon>Xenorhabdus</taxon>
    </lineage>
</organism>
<dbReference type="InterPro" id="IPR029063">
    <property type="entry name" value="SAM-dependent_MTases_sf"/>
</dbReference>
<dbReference type="RefSeq" id="WP_319928756.1">
    <property type="nucleotide sequence ID" value="NZ_VCDN01000012.1"/>
</dbReference>
<comment type="caution">
    <text evidence="1">The sequence shown here is derived from an EMBL/GenBank/DDBJ whole genome shotgun (WGS) entry which is preliminary data.</text>
</comment>
<name>A0ABU4S6M3_9GAMM</name>
<dbReference type="CDD" id="cd02440">
    <property type="entry name" value="AdoMet_MTases"/>
    <property type="match status" value="1"/>
</dbReference>
<dbReference type="Proteomes" id="UP001271890">
    <property type="component" value="Unassembled WGS sequence"/>
</dbReference>
<protein>
    <submittedName>
        <fullName evidence="1">Class I SAM-dependent methyltransferase</fullName>
    </submittedName>
</protein>
<dbReference type="PANTHER" id="PTHR43861">
    <property type="entry name" value="TRANS-ACONITATE 2-METHYLTRANSFERASE-RELATED"/>
    <property type="match status" value="1"/>
</dbReference>
<dbReference type="PANTHER" id="PTHR43861:SF5">
    <property type="entry name" value="BLL5978 PROTEIN"/>
    <property type="match status" value="1"/>
</dbReference>
<dbReference type="SUPFAM" id="SSF53335">
    <property type="entry name" value="S-adenosyl-L-methionine-dependent methyltransferases"/>
    <property type="match status" value="1"/>
</dbReference>
<dbReference type="Gene3D" id="3.40.50.150">
    <property type="entry name" value="Vaccinia Virus protein VP39"/>
    <property type="match status" value="1"/>
</dbReference>
<dbReference type="GO" id="GO:0008168">
    <property type="term" value="F:methyltransferase activity"/>
    <property type="evidence" value="ECO:0007669"/>
    <property type="project" value="UniProtKB-KW"/>
</dbReference>
<dbReference type="Pfam" id="PF13489">
    <property type="entry name" value="Methyltransf_23"/>
    <property type="match status" value="1"/>
</dbReference>
<dbReference type="EMBL" id="VCDN01000012">
    <property type="protein sequence ID" value="MDX7986309.1"/>
    <property type="molecule type" value="Genomic_DNA"/>
</dbReference>
<gene>
    <name evidence="1" type="ORF">FE392_03020</name>
</gene>
<accession>A0ABU4S6M3</accession>
<keyword evidence="1" id="KW-0808">Transferase</keyword>
<keyword evidence="2" id="KW-1185">Reference proteome</keyword>
<reference evidence="2" key="1">
    <citation type="journal article" date="2024" name="Toxins">
        <title>Genome Sequence Analysis of Native Xenorhabdus Strains Isolated from Entomopathogenic Nematodes in Argentina.</title>
        <authorList>
            <person name="Palma L."/>
            <person name="Frizzo L."/>
            <person name="Kaiser S."/>
            <person name="Berry C."/>
            <person name="Caballero P."/>
            <person name="Bode H.B."/>
            <person name="Del Valle E.E."/>
        </authorList>
    </citation>
    <scope>NUCLEOTIDE SEQUENCE [LARGE SCALE GENOMIC DNA]</scope>
    <source>
        <strain evidence="2">12</strain>
    </source>
</reference>